<sequence length="219" mass="24554">MVKSESQDWSNGKTTNLYLMRHGECEGGQILRGQTDVALSALGKTRMKQAIEQLDLDPEFDRETGFEQVICSPLRRCSEFALSIYLEKGIPLKMEDGLKEIDFGDWDGETLETLYENSADVIEMYWKNPWAFTPPNGETMQAFESRVNKSWDSIVSQYAGQTLLLVTHGGVIRHLMSKALGATGVAGFYTQLALAYASIVKITVYSSPQGEHFTKLHWG</sequence>
<dbReference type="EMBL" id="VKGK01000004">
    <property type="protein sequence ID" value="TRY15522.1"/>
    <property type="molecule type" value="Genomic_DNA"/>
</dbReference>
<dbReference type="PANTHER" id="PTHR48100">
    <property type="entry name" value="BROAD-SPECIFICITY PHOSPHATASE YOR283W-RELATED"/>
    <property type="match status" value="1"/>
</dbReference>
<dbReference type="RefSeq" id="WP_143563560.1">
    <property type="nucleotide sequence ID" value="NZ_VKGK01000004.1"/>
</dbReference>
<evidence type="ECO:0000313" key="2">
    <source>
        <dbReference type="Proteomes" id="UP000318126"/>
    </source>
</evidence>
<keyword evidence="2" id="KW-1185">Reference proteome</keyword>
<organism evidence="1 2">
    <name type="scientific">Shewanella hanedai</name>
    <name type="common">Alteromonas hanedai</name>
    <dbReference type="NCBI Taxonomy" id="25"/>
    <lineage>
        <taxon>Bacteria</taxon>
        <taxon>Pseudomonadati</taxon>
        <taxon>Pseudomonadota</taxon>
        <taxon>Gammaproteobacteria</taxon>
        <taxon>Alteromonadales</taxon>
        <taxon>Shewanellaceae</taxon>
        <taxon>Shewanella</taxon>
    </lineage>
</organism>
<dbReference type="GO" id="GO:0016791">
    <property type="term" value="F:phosphatase activity"/>
    <property type="evidence" value="ECO:0007669"/>
    <property type="project" value="TreeGrafter"/>
</dbReference>
<dbReference type="InterPro" id="IPR013078">
    <property type="entry name" value="His_Pase_superF_clade-1"/>
</dbReference>
<dbReference type="PANTHER" id="PTHR48100:SF1">
    <property type="entry name" value="HISTIDINE PHOSPHATASE FAMILY PROTEIN-RELATED"/>
    <property type="match status" value="1"/>
</dbReference>
<dbReference type="InterPro" id="IPR050275">
    <property type="entry name" value="PGM_Phosphatase"/>
</dbReference>
<comment type="caution">
    <text evidence="1">The sequence shown here is derived from an EMBL/GenBank/DDBJ whole genome shotgun (WGS) entry which is preliminary data.</text>
</comment>
<dbReference type="CDD" id="cd07067">
    <property type="entry name" value="HP_PGM_like"/>
    <property type="match status" value="1"/>
</dbReference>
<dbReference type="InterPro" id="IPR029033">
    <property type="entry name" value="His_PPase_superfam"/>
</dbReference>
<dbReference type="Proteomes" id="UP000318126">
    <property type="component" value="Unassembled WGS sequence"/>
</dbReference>
<accession>A0A553JST7</accession>
<dbReference type="GO" id="GO:0005737">
    <property type="term" value="C:cytoplasm"/>
    <property type="evidence" value="ECO:0007669"/>
    <property type="project" value="TreeGrafter"/>
</dbReference>
<dbReference type="SUPFAM" id="SSF53254">
    <property type="entry name" value="Phosphoglycerate mutase-like"/>
    <property type="match status" value="1"/>
</dbReference>
<name>A0A553JST7_SHEHA</name>
<dbReference type="Pfam" id="PF00300">
    <property type="entry name" value="His_Phos_1"/>
    <property type="match status" value="1"/>
</dbReference>
<dbReference type="OrthoDB" id="9783269at2"/>
<reference evidence="2" key="1">
    <citation type="submission" date="2019-07" db="EMBL/GenBank/DDBJ databases">
        <title>Shewanella sp. YLB-08 draft genomic sequence.</title>
        <authorList>
            <person name="Yu L."/>
        </authorList>
    </citation>
    <scope>NUCLEOTIDE SEQUENCE [LARGE SCALE GENOMIC DNA]</scope>
    <source>
        <strain evidence="2">JCM 20706</strain>
    </source>
</reference>
<proteinExistence type="predicted"/>
<dbReference type="AlphaFoldDB" id="A0A553JST7"/>
<gene>
    <name evidence="1" type="ORF">FN961_05550</name>
</gene>
<dbReference type="Gene3D" id="3.40.50.1240">
    <property type="entry name" value="Phosphoglycerate mutase-like"/>
    <property type="match status" value="1"/>
</dbReference>
<evidence type="ECO:0000313" key="1">
    <source>
        <dbReference type="EMBL" id="TRY15522.1"/>
    </source>
</evidence>
<dbReference type="SMART" id="SM00855">
    <property type="entry name" value="PGAM"/>
    <property type="match status" value="1"/>
</dbReference>
<protein>
    <submittedName>
        <fullName evidence="1">Histidine phosphatase family protein</fullName>
    </submittedName>
</protein>